<sequence length="405" mass="40552">MTAKPGPTRRDRNEAVMAISRKPGLGLTAVLFLSACGGGSFDWDLRSGTGALDTSGAAMQATGPRPGADGRGVISYPGYQVAVAKKGDTVASVAARVGLPATELAGYNALKPGDSLREGEVLALPARVAAAPSATGAVIGSGAAPGGIDVSTIATTALDRVDAAGTAPAASAAPAATIGSGMEPTRHRVARGETAFSIARSYNVSAKALADWNGLGPDLAVREGQYLMIPTPSGAPPEPADEVATAPGSASPTPTPPSAKEPLPDEKVAPASETPKDEPVADMASQRTTGSKFAMPVSGKIIRSYAKGKNDGIDIAAAPGTAVKSAADGTVAAVTKDTTGTPIVVIRHADGLLTVYAGVDGLKVGKGDTVSKGQTIATVRSADPAFVHFEVRKGVDSLDPLPYVQ</sequence>
<evidence type="ECO:0000259" key="3">
    <source>
        <dbReference type="PROSITE" id="PS51782"/>
    </source>
</evidence>
<dbReference type="InterPro" id="IPR050570">
    <property type="entry name" value="Cell_wall_metabolism_enzyme"/>
</dbReference>
<dbReference type="PROSITE" id="PS51782">
    <property type="entry name" value="LYSM"/>
    <property type="match status" value="2"/>
</dbReference>
<dbReference type="SUPFAM" id="SSF54106">
    <property type="entry name" value="LysM domain"/>
    <property type="match status" value="2"/>
</dbReference>
<dbReference type="Pfam" id="PF01476">
    <property type="entry name" value="LysM"/>
    <property type="match status" value="2"/>
</dbReference>
<dbReference type="SUPFAM" id="SSF51261">
    <property type="entry name" value="Duplicated hybrid motif"/>
    <property type="match status" value="1"/>
</dbReference>
<dbReference type="GO" id="GO:0004222">
    <property type="term" value="F:metalloendopeptidase activity"/>
    <property type="evidence" value="ECO:0007669"/>
    <property type="project" value="TreeGrafter"/>
</dbReference>
<name>A0A6M0QPP2_9RHOB</name>
<comment type="similarity">
    <text evidence="1">Belongs to the E.coli NlpD/Haemophilus LppB family.</text>
</comment>
<protein>
    <submittedName>
        <fullName evidence="4">Peptidoglycan DD-metalloendopeptidase family protein</fullName>
    </submittedName>
</protein>
<feature type="compositionally biased region" description="Basic and acidic residues" evidence="2">
    <location>
        <begin position="262"/>
        <end position="279"/>
    </location>
</feature>
<dbReference type="SMART" id="SM00257">
    <property type="entry name" value="LysM"/>
    <property type="match status" value="2"/>
</dbReference>
<evidence type="ECO:0000256" key="1">
    <source>
        <dbReference type="ARBA" id="ARBA00038420"/>
    </source>
</evidence>
<comment type="caution">
    <text evidence="4">The sequence shown here is derived from an EMBL/GenBank/DDBJ whole genome shotgun (WGS) entry which is preliminary data.</text>
</comment>
<feature type="domain" description="LysM" evidence="3">
    <location>
        <begin position="185"/>
        <end position="229"/>
    </location>
</feature>
<dbReference type="InterPro" id="IPR018392">
    <property type="entry name" value="LysM"/>
</dbReference>
<dbReference type="PANTHER" id="PTHR21666:SF263">
    <property type="entry name" value="MUREIN HYDROLASE ACTIVATOR NLPD"/>
    <property type="match status" value="1"/>
</dbReference>
<organism evidence="4 5">
    <name type="scientific">Tabrizicola oligotrophica</name>
    <dbReference type="NCBI Taxonomy" id="2710650"/>
    <lineage>
        <taxon>Bacteria</taxon>
        <taxon>Pseudomonadati</taxon>
        <taxon>Pseudomonadota</taxon>
        <taxon>Alphaproteobacteria</taxon>
        <taxon>Rhodobacterales</taxon>
        <taxon>Paracoccaceae</taxon>
        <taxon>Tabrizicola</taxon>
    </lineage>
</organism>
<reference evidence="4 5" key="1">
    <citation type="submission" date="2020-02" db="EMBL/GenBank/DDBJ databases">
        <authorList>
            <person name="Chen W.-M."/>
        </authorList>
    </citation>
    <scope>NUCLEOTIDE SEQUENCE [LARGE SCALE GENOMIC DNA]</scope>
    <source>
        <strain evidence="4 5">KMS-5</strain>
    </source>
</reference>
<dbReference type="Gene3D" id="2.70.70.10">
    <property type="entry name" value="Glucose Permease (Domain IIA)"/>
    <property type="match status" value="1"/>
</dbReference>
<dbReference type="InterPro" id="IPR011055">
    <property type="entry name" value="Dup_hybrid_motif"/>
</dbReference>
<dbReference type="AlphaFoldDB" id="A0A6M0QPP2"/>
<dbReference type="Pfam" id="PF01551">
    <property type="entry name" value="Peptidase_M23"/>
    <property type="match status" value="1"/>
</dbReference>
<evidence type="ECO:0000256" key="2">
    <source>
        <dbReference type="SAM" id="MobiDB-lite"/>
    </source>
</evidence>
<dbReference type="CDD" id="cd00118">
    <property type="entry name" value="LysM"/>
    <property type="match status" value="1"/>
</dbReference>
<feature type="domain" description="LysM" evidence="3">
    <location>
        <begin position="80"/>
        <end position="124"/>
    </location>
</feature>
<accession>A0A6M0QPP2</accession>
<dbReference type="Proteomes" id="UP000477782">
    <property type="component" value="Unassembled WGS sequence"/>
</dbReference>
<dbReference type="Gene3D" id="3.10.350.10">
    <property type="entry name" value="LysM domain"/>
    <property type="match status" value="2"/>
</dbReference>
<evidence type="ECO:0000313" key="4">
    <source>
        <dbReference type="EMBL" id="NEY89111.1"/>
    </source>
</evidence>
<proteinExistence type="inferred from homology"/>
<evidence type="ECO:0000313" key="5">
    <source>
        <dbReference type="Proteomes" id="UP000477782"/>
    </source>
</evidence>
<dbReference type="PANTHER" id="PTHR21666">
    <property type="entry name" value="PEPTIDASE-RELATED"/>
    <property type="match status" value="1"/>
</dbReference>
<feature type="region of interest" description="Disordered" evidence="2">
    <location>
        <begin position="230"/>
        <end position="290"/>
    </location>
</feature>
<dbReference type="EMBL" id="JAAIVJ010000001">
    <property type="protein sequence ID" value="NEY89111.1"/>
    <property type="molecule type" value="Genomic_DNA"/>
</dbReference>
<keyword evidence="5" id="KW-1185">Reference proteome</keyword>
<dbReference type="CDD" id="cd12797">
    <property type="entry name" value="M23_peptidase"/>
    <property type="match status" value="1"/>
</dbReference>
<gene>
    <name evidence="4" type="ORF">G4Z14_02285</name>
</gene>
<dbReference type="InterPro" id="IPR036779">
    <property type="entry name" value="LysM_dom_sf"/>
</dbReference>
<dbReference type="InterPro" id="IPR016047">
    <property type="entry name" value="M23ase_b-sheet_dom"/>
</dbReference>